<name>A0A841MPB0_9BACT</name>
<dbReference type="InterPro" id="IPR026444">
    <property type="entry name" value="Secre_tail"/>
</dbReference>
<reference evidence="2 3" key="1">
    <citation type="submission" date="2020-08" db="EMBL/GenBank/DDBJ databases">
        <title>Genomic Encyclopedia of Type Strains, Phase IV (KMG-IV): sequencing the most valuable type-strain genomes for metagenomic binning, comparative biology and taxonomic classification.</title>
        <authorList>
            <person name="Goeker M."/>
        </authorList>
    </citation>
    <scope>NUCLEOTIDE SEQUENCE [LARGE SCALE GENOMIC DNA]</scope>
    <source>
        <strain evidence="2 3">DSM 102044</strain>
    </source>
</reference>
<dbReference type="EMBL" id="JACIJO010000001">
    <property type="protein sequence ID" value="MBB6324468.1"/>
    <property type="molecule type" value="Genomic_DNA"/>
</dbReference>
<dbReference type="Pfam" id="PF18962">
    <property type="entry name" value="Por_Secre_tail"/>
    <property type="match status" value="1"/>
</dbReference>
<accession>A0A841MPB0</accession>
<organism evidence="2 3">
    <name type="scientific">Algoriphagus iocasae</name>
    <dbReference type="NCBI Taxonomy" id="1836499"/>
    <lineage>
        <taxon>Bacteria</taxon>
        <taxon>Pseudomonadati</taxon>
        <taxon>Bacteroidota</taxon>
        <taxon>Cytophagia</taxon>
        <taxon>Cytophagales</taxon>
        <taxon>Cyclobacteriaceae</taxon>
        <taxon>Algoriphagus</taxon>
    </lineage>
</organism>
<gene>
    <name evidence="2" type="ORF">FHS59_000083</name>
</gene>
<keyword evidence="3" id="KW-1185">Reference proteome</keyword>
<dbReference type="AlphaFoldDB" id="A0A841MPB0"/>
<dbReference type="RefSeq" id="WP_184492452.1">
    <property type="nucleotide sequence ID" value="NZ_JACIJO010000001.1"/>
</dbReference>
<dbReference type="Proteomes" id="UP000588604">
    <property type="component" value="Unassembled WGS sequence"/>
</dbReference>
<evidence type="ECO:0000313" key="3">
    <source>
        <dbReference type="Proteomes" id="UP000588604"/>
    </source>
</evidence>
<protein>
    <recommendedName>
        <fullName evidence="1">Secretion system C-terminal sorting domain-containing protein</fullName>
    </recommendedName>
</protein>
<proteinExistence type="predicted"/>
<feature type="domain" description="Secretion system C-terminal sorting" evidence="1">
    <location>
        <begin position="35"/>
        <end position="102"/>
    </location>
</feature>
<comment type="caution">
    <text evidence="2">The sequence shown here is derived from an EMBL/GenBank/DDBJ whole genome shotgun (WGS) entry which is preliminary data.</text>
</comment>
<sequence>MSAVIVNRYDCTDTSACFSFIGLQKNIFSKPSLKIYPNPATDKLTIELSGDINIHQIDIYNISGQKVQSSAQIGELNISELKQGIYLINLKTSEGNMTSKFVKG</sequence>
<evidence type="ECO:0000259" key="1">
    <source>
        <dbReference type="Pfam" id="PF18962"/>
    </source>
</evidence>
<evidence type="ECO:0000313" key="2">
    <source>
        <dbReference type="EMBL" id="MBB6324468.1"/>
    </source>
</evidence>
<dbReference type="NCBIfam" id="TIGR04183">
    <property type="entry name" value="Por_Secre_tail"/>
    <property type="match status" value="1"/>
</dbReference>